<dbReference type="InterPro" id="IPR029787">
    <property type="entry name" value="Nucleotide_cyclase"/>
</dbReference>
<feature type="domain" description="Guanylate cyclase" evidence="9">
    <location>
        <begin position="328"/>
        <end position="451"/>
    </location>
</feature>
<evidence type="ECO:0000256" key="2">
    <source>
        <dbReference type="ARBA" id="ARBA00005381"/>
    </source>
</evidence>
<keyword evidence="6 8" id="KW-0472">Membrane</keyword>
<dbReference type="CDD" id="cd07302">
    <property type="entry name" value="CHD"/>
    <property type="match status" value="1"/>
</dbReference>
<evidence type="ECO:0000259" key="9">
    <source>
        <dbReference type="PROSITE" id="PS50125"/>
    </source>
</evidence>
<reference evidence="12" key="1">
    <citation type="journal article" date="2019" name="Int. J. Syst. Evol. Microbiol.">
        <title>The Global Catalogue of Microorganisms (GCM) 10K type strain sequencing project: providing services to taxonomists for standard genome sequencing and annotation.</title>
        <authorList>
            <consortium name="The Broad Institute Genomics Platform"/>
            <consortium name="The Broad Institute Genome Sequencing Center for Infectious Disease"/>
            <person name="Wu L."/>
            <person name="Ma J."/>
        </authorList>
    </citation>
    <scope>NUCLEOTIDE SEQUENCE [LARGE SCALE GENOMIC DNA]</scope>
    <source>
        <strain evidence="12">JCM 18542</strain>
    </source>
</reference>
<feature type="transmembrane region" description="Helical" evidence="8">
    <location>
        <begin position="219"/>
        <end position="244"/>
    </location>
</feature>
<dbReference type="SUPFAM" id="SSF55073">
    <property type="entry name" value="Nucleotide cyclase"/>
    <property type="match status" value="1"/>
</dbReference>
<keyword evidence="3" id="KW-1003">Cell membrane</keyword>
<gene>
    <name evidence="11" type="ORF">GCM10023353_33300</name>
</gene>
<comment type="caution">
    <text evidence="11">The sequence shown here is derived from an EMBL/GenBank/DDBJ whole genome shotgun (WGS) entry which is preliminary data.</text>
</comment>
<evidence type="ECO:0000256" key="6">
    <source>
        <dbReference type="ARBA" id="ARBA00023136"/>
    </source>
</evidence>
<dbReference type="Gene3D" id="3.30.70.1230">
    <property type="entry name" value="Nucleotide cyclase"/>
    <property type="match status" value="1"/>
</dbReference>
<dbReference type="RefSeq" id="WP_307810918.1">
    <property type="nucleotide sequence ID" value="NZ_BAABKQ010000001.1"/>
</dbReference>
<comment type="similarity">
    <text evidence="2">Belongs to the adenylyl cyclase class-3 family.</text>
</comment>
<keyword evidence="5 8" id="KW-1133">Transmembrane helix</keyword>
<dbReference type="Proteomes" id="UP001500839">
    <property type="component" value="Unassembled WGS sequence"/>
</dbReference>
<dbReference type="SMART" id="SM00044">
    <property type="entry name" value="CYCc"/>
    <property type="match status" value="1"/>
</dbReference>
<protein>
    <submittedName>
        <fullName evidence="11">Adenylate/guanylate cyclase domain-containing protein</fullName>
    </submittedName>
</protein>
<dbReference type="PROSITE" id="PS50125">
    <property type="entry name" value="GUANYLATE_CYCLASE_2"/>
    <property type="match status" value="1"/>
</dbReference>
<feature type="transmembrane region" description="Helical" evidence="8">
    <location>
        <begin position="186"/>
        <end position="207"/>
    </location>
</feature>
<proteinExistence type="inferred from homology"/>
<dbReference type="Pfam" id="PF00211">
    <property type="entry name" value="Guanylate_cyc"/>
    <property type="match status" value="1"/>
</dbReference>
<evidence type="ECO:0000313" key="12">
    <source>
        <dbReference type="Proteomes" id="UP001500839"/>
    </source>
</evidence>
<evidence type="ECO:0000313" key="11">
    <source>
        <dbReference type="EMBL" id="GAA4822207.1"/>
    </source>
</evidence>
<evidence type="ECO:0000256" key="8">
    <source>
        <dbReference type="SAM" id="Phobius"/>
    </source>
</evidence>
<comment type="subcellular location">
    <subcellularLocation>
        <location evidence="1">Cell membrane</location>
        <topology evidence="1">Multi-pass membrane protein</topology>
    </subcellularLocation>
</comment>
<organism evidence="11 12">
    <name type="scientific">Tomitella cavernea</name>
    <dbReference type="NCBI Taxonomy" id="1387982"/>
    <lineage>
        <taxon>Bacteria</taxon>
        <taxon>Bacillati</taxon>
        <taxon>Actinomycetota</taxon>
        <taxon>Actinomycetes</taxon>
        <taxon>Mycobacteriales</taxon>
        <taxon>Tomitella</taxon>
    </lineage>
</organism>
<sequence>MASFRDILARGVKNRWMLYIASMAAANVFAGVVAAVLLLWVLPIPRDVLKLNRGDVIFYTALIYLVAGAVISIGTAVVLLGPVARWRRRGGPPTAAEQSSVMLLPLRQALVHTVVWLIGAVAFIAYNYSDTPNLAITGGIVLALVSVGTFGASYMLGERILRPVAARALSDAEYAPLYAPPISMRLLLTWGLGTLVPTIGLLTLAIGQLTGWVDASSTTFAAAVIAMCVLTGLTSLVLTLLASAHLSDPVRQLRAALLDVRNDVRGASVNVYDGSELGMLQVGFNRMVTAVDERRRLRTLFGKHVGDDVARLALENGTELGGETRFVAVLFVDMIASTRMAAARPPTEVVDVLNRFFEVIVEVVHRQGGFINKFIGDEVFAVFGAPLEMPDPCTATLQAARRMRAELVERTGIDAGIGVSSGVCVAGNVGAAERLEYTVIGDAVNEAARLTELAKIHPSRVFASQRTVTAACAEERKHWTAGRSLVLRGRRMPTEIAYPADAHAAANGSADTRGSAAVGRVADNDDPGPATAPQYRPHPGETG</sequence>
<evidence type="ECO:0000256" key="7">
    <source>
        <dbReference type="SAM" id="MobiDB-lite"/>
    </source>
</evidence>
<dbReference type="InterPro" id="IPR003660">
    <property type="entry name" value="HAMP_dom"/>
</dbReference>
<feature type="transmembrane region" description="Helical" evidence="8">
    <location>
        <begin position="109"/>
        <end position="128"/>
    </location>
</feature>
<dbReference type="InterPro" id="IPR050697">
    <property type="entry name" value="Adenylyl/Guanylyl_Cyclase_3/4"/>
</dbReference>
<evidence type="ECO:0000259" key="10">
    <source>
        <dbReference type="PROSITE" id="PS50885"/>
    </source>
</evidence>
<dbReference type="PROSITE" id="PS50885">
    <property type="entry name" value="HAMP"/>
    <property type="match status" value="1"/>
</dbReference>
<feature type="transmembrane region" description="Helical" evidence="8">
    <location>
        <begin position="56"/>
        <end position="80"/>
    </location>
</feature>
<name>A0ABP9D4P4_9ACTN</name>
<accession>A0ABP9D4P4</accession>
<feature type="domain" description="HAMP" evidence="10">
    <location>
        <begin position="244"/>
        <end position="296"/>
    </location>
</feature>
<dbReference type="PANTHER" id="PTHR43081">
    <property type="entry name" value="ADENYLATE CYCLASE, TERMINAL-DIFFERENTIATION SPECIFIC-RELATED"/>
    <property type="match status" value="1"/>
</dbReference>
<evidence type="ECO:0000256" key="4">
    <source>
        <dbReference type="ARBA" id="ARBA00022692"/>
    </source>
</evidence>
<dbReference type="Gene3D" id="6.10.340.10">
    <property type="match status" value="1"/>
</dbReference>
<keyword evidence="12" id="KW-1185">Reference proteome</keyword>
<dbReference type="EMBL" id="BAABKQ010000001">
    <property type="protein sequence ID" value="GAA4822207.1"/>
    <property type="molecule type" value="Genomic_DNA"/>
</dbReference>
<dbReference type="SMART" id="SM00304">
    <property type="entry name" value="HAMP"/>
    <property type="match status" value="1"/>
</dbReference>
<evidence type="ECO:0000256" key="1">
    <source>
        <dbReference type="ARBA" id="ARBA00004651"/>
    </source>
</evidence>
<feature type="region of interest" description="Disordered" evidence="7">
    <location>
        <begin position="503"/>
        <end position="543"/>
    </location>
</feature>
<feature type="transmembrane region" description="Helical" evidence="8">
    <location>
        <begin position="16"/>
        <end position="44"/>
    </location>
</feature>
<dbReference type="PANTHER" id="PTHR43081:SF17">
    <property type="entry name" value="BLL5647 PROTEIN"/>
    <property type="match status" value="1"/>
</dbReference>
<evidence type="ECO:0000256" key="5">
    <source>
        <dbReference type="ARBA" id="ARBA00022989"/>
    </source>
</evidence>
<evidence type="ECO:0000256" key="3">
    <source>
        <dbReference type="ARBA" id="ARBA00022475"/>
    </source>
</evidence>
<dbReference type="InterPro" id="IPR001054">
    <property type="entry name" value="A/G_cyclase"/>
</dbReference>
<keyword evidence="4 8" id="KW-0812">Transmembrane</keyword>
<feature type="transmembrane region" description="Helical" evidence="8">
    <location>
        <begin position="134"/>
        <end position="157"/>
    </location>
</feature>